<keyword evidence="3 5" id="KW-0697">Rotamase</keyword>
<evidence type="ECO:0000259" key="6">
    <source>
        <dbReference type="PROSITE" id="PS50059"/>
    </source>
</evidence>
<dbReference type="InterPro" id="IPR001179">
    <property type="entry name" value="PPIase_FKBP_dom"/>
</dbReference>
<dbReference type="Pfam" id="PF00254">
    <property type="entry name" value="FKBP_C"/>
    <property type="match status" value="1"/>
</dbReference>
<evidence type="ECO:0000256" key="3">
    <source>
        <dbReference type="ARBA" id="ARBA00023110"/>
    </source>
</evidence>
<organism evidence="7">
    <name type="scientific">Opuntia streptacantha</name>
    <name type="common">Prickly pear cactus</name>
    <name type="synonym">Opuntia cardona</name>
    <dbReference type="NCBI Taxonomy" id="393608"/>
    <lineage>
        <taxon>Eukaryota</taxon>
        <taxon>Viridiplantae</taxon>
        <taxon>Streptophyta</taxon>
        <taxon>Embryophyta</taxon>
        <taxon>Tracheophyta</taxon>
        <taxon>Spermatophyta</taxon>
        <taxon>Magnoliopsida</taxon>
        <taxon>eudicotyledons</taxon>
        <taxon>Gunneridae</taxon>
        <taxon>Pentapetalae</taxon>
        <taxon>Caryophyllales</taxon>
        <taxon>Cactineae</taxon>
        <taxon>Cactaceae</taxon>
        <taxon>Opuntioideae</taxon>
        <taxon>Opuntia</taxon>
    </lineage>
</organism>
<evidence type="ECO:0000313" key="7">
    <source>
        <dbReference type="EMBL" id="MBA4615499.1"/>
    </source>
</evidence>
<sequence>MAASTLLFPLAISGPTNHQIKARANIQGAIIQCSNRRHDSEALLIEAHRLSLVNRRRVIGFILGLSCLTRVPHGANAAGLPPEEKPKLCDDACEKELENVPMVTTESGLQYKDIKVGQGPSPPIGFQVAAHYVAMVPSGQIFDSSLEKGQPYIFRVGSGQVIKGLDEGILTMKVGGLRRLYIPGPLAFPKGLPSAPGRPRVAPNSPVIFDVNLLYIPGLETEEE</sequence>
<proteinExistence type="predicted"/>
<evidence type="ECO:0000256" key="2">
    <source>
        <dbReference type="ARBA" id="ARBA00013194"/>
    </source>
</evidence>
<comment type="catalytic activity">
    <reaction evidence="1 5">
        <text>[protein]-peptidylproline (omega=180) = [protein]-peptidylproline (omega=0)</text>
        <dbReference type="Rhea" id="RHEA:16237"/>
        <dbReference type="Rhea" id="RHEA-COMP:10747"/>
        <dbReference type="Rhea" id="RHEA-COMP:10748"/>
        <dbReference type="ChEBI" id="CHEBI:83833"/>
        <dbReference type="ChEBI" id="CHEBI:83834"/>
        <dbReference type="EC" id="5.2.1.8"/>
    </reaction>
</comment>
<dbReference type="EC" id="5.2.1.8" evidence="2 5"/>
<dbReference type="Gene3D" id="3.10.50.40">
    <property type="match status" value="1"/>
</dbReference>
<dbReference type="PANTHER" id="PTHR43811">
    <property type="entry name" value="FKBP-TYPE PEPTIDYL-PROLYL CIS-TRANS ISOMERASE FKPA"/>
    <property type="match status" value="1"/>
</dbReference>
<dbReference type="AlphaFoldDB" id="A0A7C8YD52"/>
<keyword evidence="4 5" id="KW-0413">Isomerase</keyword>
<name>A0A7C8YD52_OPUST</name>
<evidence type="ECO:0000256" key="5">
    <source>
        <dbReference type="PROSITE-ProRule" id="PRU00277"/>
    </source>
</evidence>
<feature type="domain" description="PPIase FKBP-type" evidence="6">
    <location>
        <begin position="125"/>
        <end position="217"/>
    </location>
</feature>
<dbReference type="PROSITE" id="PS50059">
    <property type="entry name" value="FKBP_PPIASE"/>
    <property type="match status" value="1"/>
</dbReference>
<dbReference type="InterPro" id="IPR046357">
    <property type="entry name" value="PPIase_dom_sf"/>
</dbReference>
<evidence type="ECO:0000256" key="1">
    <source>
        <dbReference type="ARBA" id="ARBA00000971"/>
    </source>
</evidence>
<evidence type="ECO:0000256" key="4">
    <source>
        <dbReference type="ARBA" id="ARBA00023235"/>
    </source>
</evidence>
<dbReference type="EMBL" id="GISG01007711">
    <property type="protein sequence ID" value="MBA4615499.1"/>
    <property type="molecule type" value="Transcribed_RNA"/>
</dbReference>
<dbReference type="SUPFAM" id="SSF54534">
    <property type="entry name" value="FKBP-like"/>
    <property type="match status" value="1"/>
</dbReference>
<accession>A0A7C8YD52</accession>
<reference evidence="7" key="2">
    <citation type="submission" date="2020-07" db="EMBL/GenBank/DDBJ databases">
        <authorList>
            <person name="Vera ALvarez R."/>
            <person name="Arias-Moreno D.M."/>
            <person name="Jimenez-Jacinto V."/>
            <person name="Jimenez-Bremont J.F."/>
            <person name="Swaminathan K."/>
            <person name="Moose S.P."/>
            <person name="Guerrero-Gonzalez M.L."/>
            <person name="Marino-Ramirez L."/>
            <person name="Landsman D."/>
            <person name="Rodriguez-Kessler M."/>
            <person name="Delgado-Sanchez P."/>
        </authorList>
    </citation>
    <scope>NUCLEOTIDE SEQUENCE</scope>
    <source>
        <tissue evidence="7">Cladode</tissue>
    </source>
</reference>
<dbReference type="PANTHER" id="PTHR43811:SF17">
    <property type="entry name" value="PEPTIDYL-PROLYL CIS-TRANS ISOMERASE FKBP16-3, CHLOROPLASTIC"/>
    <property type="match status" value="1"/>
</dbReference>
<reference evidence="7" key="1">
    <citation type="journal article" date="2013" name="J. Plant Res.">
        <title>Effect of fungi and light on seed germination of three Opuntia species from semiarid lands of central Mexico.</title>
        <authorList>
            <person name="Delgado-Sanchez P."/>
            <person name="Jimenez-Bremont J.F."/>
            <person name="Guerrero-Gonzalez Mde L."/>
            <person name="Flores J."/>
        </authorList>
    </citation>
    <scope>NUCLEOTIDE SEQUENCE</scope>
    <source>
        <tissue evidence="7">Cladode</tissue>
    </source>
</reference>
<protein>
    <recommendedName>
        <fullName evidence="2 5">peptidylprolyl isomerase</fullName>
        <ecNumber evidence="2 5">5.2.1.8</ecNumber>
    </recommendedName>
</protein>
<dbReference type="GO" id="GO:0003755">
    <property type="term" value="F:peptidyl-prolyl cis-trans isomerase activity"/>
    <property type="evidence" value="ECO:0007669"/>
    <property type="project" value="UniProtKB-KW"/>
</dbReference>